<dbReference type="InterPro" id="IPR009739">
    <property type="entry name" value="LprI-like_N"/>
</dbReference>
<dbReference type="Pfam" id="PF07007">
    <property type="entry name" value="LprI"/>
    <property type="match status" value="1"/>
</dbReference>
<evidence type="ECO:0000313" key="3">
    <source>
        <dbReference type="Proteomes" id="UP000744555"/>
    </source>
</evidence>
<name>A0ABR7S3N7_AQUAC</name>
<proteinExistence type="predicted"/>
<dbReference type="Gene3D" id="1.20.1270.180">
    <property type="match status" value="1"/>
</dbReference>
<protein>
    <recommendedName>
        <fullName evidence="1">Lysozyme inhibitor LprI-like N-terminal domain-containing protein</fullName>
    </recommendedName>
</protein>
<keyword evidence="3" id="KW-1185">Reference proteome</keyword>
<evidence type="ECO:0000313" key="2">
    <source>
        <dbReference type="EMBL" id="MBC9252176.1"/>
    </source>
</evidence>
<accession>A0ABR7S3N7</accession>
<feature type="domain" description="Lysozyme inhibitor LprI-like N-terminal" evidence="1">
    <location>
        <begin position="163"/>
        <end position="227"/>
    </location>
</feature>
<organism evidence="2 3">
    <name type="scientific">Aquipseudomonas alcaligenes</name>
    <name type="common">Pseudomonas alcaligenes</name>
    <dbReference type="NCBI Taxonomy" id="43263"/>
    <lineage>
        <taxon>Bacteria</taxon>
        <taxon>Pseudomonadati</taxon>
        <taxon>Pseudomonadota</taxon>
        <taxon>Gammaproteobacteria</taxon>
        <taxon>Pseudomonadales</taxon>
        <taxon>Pseudomonadaceae</taxon>
        <taxon>Aquipseudomonas</taxon>
    </lineage>
</organism>
<sequence>MKPIFFLAALCFVSEITLAEGFYNAKIEAIDDSEWPQVNMLLKVYDESIEPEQFSDALERPTPYDCQAGLEKRGWSCWSIDLQENGRHVTDVHQVSVATRPGDNWSYLWLSYHSTLASIDEGLLTLNLEIPEWSLRSANSQQPLQLYSAKTPALSGSPWKFMLQRSDQQLNTNYQHLQENLSEPEQTLLRKAQRAWLQLRGARCPAQLKSRQTRCLYMTTQDRAEELQQLRQQL</sequence>
<dbReference type="EMBL" id="LZEU01000001">
    <property type="protein sequence ID" value="MBC9252176.1"/>
    <property type="molecule type" value="Genomic_DNA"/>
</dbReference>
<comment type="caution">
    <text evidence="2">The sequence shown here is derived from an EMBL/GenBank/DDBJ whole genome shotgun (WGS) entry which is preliminary data.</text>
</comment>
<dbReference type="Proteomes" id="UP000744555">
    <property type="component" value="Unassembled WGS sequence"/>
</dbReference>
<reference evidence="2 3" key="1">
    <citation type="submission" date="2016-06" db="EMBL/GenBank/DDBJ databases">
        <authorList>
            <person name="Ramos C."/>
            <person name="Pintado A."/>
            <person name="Crespo-Gomez J.I."/>
        </authorList>
    </citation>
    <scope>NUCLEOTIDE SEQUENCE [LARGE SCALE GENOMIC DNA]</scope>
    <source>
        <strain evidence="2 3">AVO110</strain>
    </source>
</reference>
<evidence type="ECO:0000259" key="1">
    <source>
        <dbReference type="Pfam" id="PF07007"/>
    </source>
</evidence>
<gene>
    <name evidence="2" type="ORF">A9179_18035</name>
</gene>
<dbReference type="RefSeq" id="WP_187807648.1">
    <property type="nucleotide sequence ID" value="NZ_LZEU01000001.1"/>
</dbReference>